<evidence type="ECO:0000313" key="2">
    <source>
        <dbReference type="Proteomes" id="UP000078428"/>
    </source>
</evidence>
<gene>
    <name evidence="1" type="ORF">A6A04_21120</name>
</gene>
<organism evidence="1 2">
    <name type="scientific">Paramagnetospirillum marisnigri</name>
    <dbReference type="NCBI Taxonomy" id="1285242"/>
    <lineage>
        <taxon>Bacteria</taxon>
        <taxon>Pseudomonadati</taxon>
        <taxon>Pseudomonadota</taxon>
        <taxon>Alphaproteobacteria</taxon>
        <taxon>Rhodospirillales</taxon>
        <taxon>Magnetospirillaceae</taxon>
        <taxon>Paramagnetospirillum</taxon>
    </lineage>
</organism>
<dbReference type="EMBL" id="LWQT01000119">
    <property type="protein sequence ID" value="OAN44227.1"/>
    <property type="molecule type" value="Genomic_DNA"/>
</dbReference>
<protein>
    <recommendedName>
        <fullName evidence="3">VWFA domain-containing protein</fullName>
    </recommendedName>
</protein>
<keyword evidence="2" id="KW-1185">Reference proteome</keyword>
<dbReference type="STRING" id="1285242.A6A04_21120"/>
<dbReference type="SUPFAM" id="SSF53300">
    <property type="entry name" value="vWA-like"/>
    <property type="match status" value="1"/>
</dbReference>
<accession>A0A178M7N4</accession>
<dbReference type="RefSeq" id="WP_068433467.1">
    <property type="nucleotide sequence ID" value="NZ_LWQT01000119.1"/>
</dbReference>
<reference evidence="1 2" key="1">
    <citation type="submission" date="2016-04" db="EMBL/GenBank/DDBJ databases">
        <title>Draft genome sequence of freshwater magnetotactic bacteria Magnetospirillum marisnigri SP-1 and Magnetospirillum moscoviense BB-1.</title>
        <authorList>
            <person name="Koziaeva V."/>
            <person name="Dziuba M.V."/>
            <person name="Ivanov T.M."/>
            <person name="Kuznetsov B."/>
            <person name="Grouzdev D.S."/>
        </authorList>
    </citation>
    <scope>NUCLEOTIDE SEQUENCE [LARGE SCALE GENOMIC DNA]</scope>
    <source>
        <strain evidence="1 2">SP-1</strain>
    </source>
</reference>
<dbReference type="OrthoDB" id="7605323at2"/>
<dbReference type="Proteomes" id="UP000078428">
    <property type="component" value="Unassembled WGS sequence"/>
</dbReference>
<evidence type="ECO:0008006" key="3">
    <source>
        <dbReference type="Google" id="ProtNLM"/>
    </source>
</evidence>
<comment type="caution">
    <text evidence="1">The sequence shown here is derived from an EMBL/GenBank/DDBJ whole genome shotgun (WGS) entry which is preliminary data.</text>
</comment>
<dbReference type="Gene3D" id="3.40.50.410">
    <property type="entry name" value="von Willebrand factor, type A domain"/>
    <property type="match status" value="1"/>
</dbReference>
<name>A0A178M7N4_9PROT</name>
<sequence length="306" mass="33470">MAYSQEISRDQRGAFIFLVDQSKSMNTTFGVDDNGQTISRAQVVADALNRTLDELINRCMRDEGVRDYFDIGVIGYGRTNRAEFCWLGNLAGRSLVPISEVAENADTIEEETTIMVRGQPVVERVAVSRWVAPVAVESTPMNGALRLAQSILEPWISANPGSFPPAVINITDGMANDVDSDEELLATARRLTGLKTNDGHVLLMNCHISGGDDAPVVFPSSAGQLPDDTYARLLFEMSSELSGRHRAIICELFERDLKTTPTLRGMAFNADAIALVKLLDIGTRPAIVFNQAAEASSRDRATEFEQ</sequence>
<proteinExistence type="predicted"/>
<evidence type="ECO:0000313" key="1">
    <source>
        <dbReference type="EMBL" id="OAN44227.1"/>
    </source>
</evidence>
<dbReference type="InterPro" id="IPR036465">
    <property type="entry name" value="vWFA_dom_sf"/>
</dbReference>
<dbReference type="AlphaFoldDB" id="A0A178M7N4"/>